<evidence type="ECO:0000313" key="4">
    <source>
        <dbReference type="Proteomes" id="UP000013996"/>
    </source>
</evidence>
<feature type="domain" description="Fibronectin type-III" evidence="2">
    <location>
        <begin position="558"/>
        <end position="668"/>
    </location>
</feature>
<dbReference type="InterPro" id="IPR013783">
    <property type="entry name" value="Ig-like_fold"/>
</dbReference>
<evidence type="ECO:0000259" key="2">
    <source>
        <dbReference type="PROSITE" id="PS50853"/>
    </source>
</evidence>
<accession>A0A5E8H8C0</accession>
<gene>
    <name evidence="3" type="ORF">LEP1GSC202_3539</name>
</gene>
<dbReference type="SUPFAM" id="SSF49265">
    <property type="entry name" value="Fibronectin type III"/>
    <property type="match status" value="1"/>
</dbReference>
<feature type="region of interest" description="Disordered" evidence="1">
    <location>
        <begin position="318"/>
        <end position="355"/>
    </location>
</feature>
<feature type="domain" description="Fibronectin type-III" evidence="2">
    <location>
        <begin position="446"/>
        <end position="553"/>
    </location>
</feature>
<name>A0A5E8H8C0_9LEPT</name>
<dbReference type="OrthoDB" id="310143at2"/>
<dbReference type="PANTHER" id="PTHR42754">
    <property type="entry name" value="ENDOGLUCANASE"/>
    <property type="match status" value="1"/>
</dbReference>
<evidence type="ECO:0000256" key="1">
    <source>
        <dbReference type="SAM" id="MobiDB-lite"/>
    </source>
</evidence>
<feature type="compositionally biased region" description="Polar residues" evidence="1">
    <location>
        <begin position="343"/>
        <end position="352"/>
    </location>
</feature>
<sequence length="1298" mass="138234">MKLKLFLCLGILFSFFNCITILDQFSLGNKEKEEQLKQLGLLSAGSFAGKKEVGPEGAIFTSSDGLLRIMIPSGAMDETREFTITKYSPSTQALPSGYIPTSPVYEITPSYRFKKEVSVSVVVNSSQIQSLNLLSNKTVGFSASTTSPDGTSGRFPDWSSHDSYLEVDRINFTTMTFSFFGAGTPPNGNLPPDIRGAYYYFKPNCSYLPYRVRAQILEPDGDTMSVRLVIGRVGGGLNFIPMTREGSSPWYAANIPYEAMGTTGIQMQVSATDQWGANTSRPSTSIFQYPIDSLDSTFITQYDTDQDNDGYNDAWEVDNGFNPRNASSPTGLADSDGDGIPNSHDTTPNGESNPPIDAITIFPSTVTADVSESIAFGVSASFMGQTRFVNASYVTTGNGLNGQPVGAVSGGVFTANRPGVAGVIATVGAMNATATVTVSDSIGPNQITDLSASPRSQTRIRLQWTSPGNDGSYGRASTYEIKRSTSVISNDATCNQATPIAHTLIPKPVGLTEVLELDGLSPSTQYYFCIRAFDIAGNRNSWTGNVSATTYSVPDLIPPAAVTGATATAIDGSTIQLNWTSVGGDGMTGSVSSYEIRRSTSTIGSDPECDGALPIPNAIGVTAVGTPMSFQVSNLAPNTVYHFCIRAYDSSGNRSGWSGLLSATTPYVNTPPIANAGYDFQLEPGDIAYLDGSASSNPDSILCGSNSGSYQYQWTFLRKPPTSTLTNSSINQSTTLSANFIPDVAGTYEVSLSFTDSPGSCAGIARQSIDSVVIEARHSGWFGFFGPIGNTLMPRSSFLTADGGIITVSTSFANIPTFGGKTPVVSFGSHSRAALVMKFDKKGRVDWYSFVPGVDPMNIVVPSSDGSFVITASAQTNVPTIAGLNPIAPYNGSEDTMVVRVNPNGTIRWYTFLGGNEYDSPAYSQIPETQDNGFIITMLSRSTSQISGVTPIISHSGLPEYNGLITKLSSDGNIVWTTFVGNGSNTMKVYPKSDGSFYFTTHAGLPGVSQLGGVSPRFPHAGSVDTVVGSLSNDGTLQWWSYYGGSGADYLNLLPMADGNLVVYGYSGSNITSLDGVLPWIGAKGDFDPLVMKLNSTGQVQWFTFLGTSGSDRGYGITETANGGLILVGNVPMSMSGLEGKNPLRAYTSGEEGAIWKLRPDGHIDWYSHLGGNGYDYLMDVKRLPNDRYLITGSTQVSIPSIGTLFPAHPFTGQYDSTFFMMNSAGEFSWYTHLGPGVSGGQFATTLPNLQESPDGTLFGLFYASRGRTILMNKTPLYMFPGGSSSGMVIRLNPDGRF</sequence>
<comment type="caution">
    <text evidence="3">The sequence shown here is derived from an EMBL/GenBank/DDBJ whole genome shotgun (WGS) entry which is preliminary data.</text>
</comment>
<dbReference type="PROSITE" id="PS50853">
    <property type="entry name" value="FN3"/>
    <property type="match status" value="2"/>
</dbReference>
<organism evidence="3 4">
    <name type="scientific">Leptospira yanagawae serovar Saopaulo str. Sao Paulo = ATCC 700523</name>
    <dbReference type="NCBI Taxonomy" id="1249483"/>
    <lineage>
        <taxon>Bacteria</taxon>
        <taxon>Pseudomonadati</taxon>
        <taxon>Spirochaetota</taxon>
        <taxon>Spirochaetia</taxon>
        <taxon>Leptospirales</taxon>
        <taxon>Leptospiraceae</taxon>
        <taxon>Leptospira</taxon>
    </lineage>
</organism>
<dbReference type="EMBL" id="AOGX02000039">
    <property type="protein sequence ID" value="EOQ87364.1"/>
    <property type="molecule type" value="Genomic_DNA"/>
</dbReference>
<dbReference type="Proteomes" id="UP000013996">
    <property type="component" value="Unassembled WGS sequence"/>
</dbReference>
<proteinExistence type="predicted"/>
<dbReference type="InterPro" id="IPR003961">
    <property type="entry name" value="FN3_dom"/>
</dbReference>
<reference evidence="3 4" key="1">
    <citation type="submission" date="2013-04" db="EMBL/GenBank/DDBJ databases">
        <authorList>
            <person name="Harkins D.M."/>
            <person name="Durkin A.S."/>
            <person name="Brinkac L.M."/>
            <person name="Haft D.H."/>
            <person name="Selengut J.D."/>
            <person name="Sanka R."/>
            <person name="DePew J."/>
            <person name="Purushe J."/>
            <person name="Hartskeerl R.A."/>
            <person name="Ahmed A."/>
            <person name="van der Linden H."/>
            <person name="Goris M.G.A."/>
            <person name="Vinetz J.M."/>
            <person name="Sutton G.G."/>
            <person name="Nierman W.C."/>
            <person name="Fouts D.E."/>
        </authorList>
    </citation>
    <scope>NUCLEOTIDE SEQUENCE [LARGE SCALE GENOMIC DNA]</scope>
    <source>
        <strain evidence="3 4">Sao Paulo</strain>
    </source>
</reference>
<dbReference type="PANTHER" id="PTHR42754:SF1">
    <property type="entry name" value="LIPOPROTEIN"/>
    <property type="match status" value="1"/>
</dbReference>
<dbReference type="Gene3D" id="2.60.220.30">
    <property type="match status" value="1"/>
</dbReference>
<dbReference type="InterPro" id="IPR036116">
    <property type="entry name" value="FN3_sf"/>
</dbReference>
<dbReference type="SMART" id="SM00060">
    <property type="entry name" value="FN3"/>
    <property type="match status" value="2"/>
</dbReference>
<dbReference type="CDD" id="cd00063">
    <property type="entry name" value="FN3"/>
    <property type="match status" value="2"/>
</dbReference>
<dbReference type="Gene3D" id="2.60.40.10">
    <property type="entry name" value="Immunoglobulins"/>
    <property type="match status" value="3"/>
</dbReference>
<dbReference type="STRING" id="1249483.LEP1GSC202_3539"/>
<protein>
    <submittedName>
        <fullName evidence="3">Fibronectin type III domain protein</fullName>
    </submittedName>
</protein>
<evidence type="ECO:0000313" key="3">
    <source>
        <dbReference type="EMBL" id="EOQ87364.1"/>
    </source>
</evidence>
<dbReference type="Pfam" id="PF00041">
    <property type="entry name" value="fn3"/>
    <property type="match status" value="2"/>
</dbReference>
<dbReference type="RefSeq" id="WP_015679026.1">
    <property type="nucleotide sequence ID" value="NZ_AOGX02000039.1"/>
</dbReference>